<evidence type="ECO:0000256" key="1">
    <source>
        <dbReference type="ARBA" id="ARBA00001974"/>
    </source>
</evidence>
<feature type="signal peptide" evidence="6">
    <location>
        <begin position="1"/>
        <end position="34"/>
    </location>
</feature>
<dbReference type="PANTHER" id="PTHR42973:SF39">
    <property type="entry name" value="FAD-BINDING PCMH-TYPE DOMAIN-CONTAINING PROTEIN"/>
    <property type="match status" value="1"/>
</dbReference>
<reference evidence="9" key="1">
    <citation type="submission" date="2015-02" db="EMBL/GenBank/DDBJ databases">
        <authorList>
            <person name="Gon?alves P."/>
        </authorList>
    </citation>
    <scope>NUCLEOTIDE SEQUENCE [LARGE SCALE GENOMIC DNA]</scope>
</reference>
<protein>
    <submittedName>
        <fullName evidence="8">SPOSA6832_01688-mRNA-1:cds</fullName>
    </submittedName>
</protein>
<evidence type="ECO:0000256" key="6">
    <source>
        <dbReference type="SAM" id="SignalP"/>
    </source>
</evidence>
<dbReference type="EMBL" id="CENE01000005">
    <property type="protein sequence ID" value="CEQ40109.1"/>
    <property type="molecule type" value="Genomic_DNA"/>
</dbReference>
<evidence type="ECO:0000256" key="2">
    <source>
        <dbReference type="ARBA" id="ARBA00005466"/>
    </source>
</evidence>
<organism evidence="8 9">
    <name type="scientific">Sporidiobolus salmonicolor</name>
    <name type="common">Yeast-like fungus</name>
    <name type="synonym">Sporobolomyces salmonicolor</name>
    <dbReference type="NCBI Taxonomy" id="5005"/>
    <lineage>
        <taxon>Eukaryota</taxon>
        <taxon>Fungi</taxon>
        <taxon>Dikarya</taxon>
        <taxon>Basidiomycota</taxon>
        <taxon>Pucciniomycotina</taxon>
        <taxon>Microbotryomycetes</taxon>
        <taxon>Sporidiobolales</taxon>
        <taxon>Sporidiobolaceae</taxon>
        <taxon>Sporobolomyces</taxon>
    </lineage>
</organism>
<evidence type="ECO:0000256" key="3">
    <source>
        <dbReference type="ARBA" id="ARBA00022630"/>
    </source>
</evidence>
<dbReference type="Gene3D" id="3.40.462.20">
    <property type="match status" value="1"/>
</dbReference>
<feature type="non-terminal residue" evidence="8">
    <location>
        <position position="1"/>
    </location>
</feature>
<dbReference type="PANTHER" id="PTHR42973">
    <property type="entry name" value="BINDING OXIDOREDUCTASE, PUTATIVE (AFU_ORTHOLOGUE AFUA_1G17690)-RELATED"/>
    <property type="match status" value="1"/>
</dbReference>
<evidence type="ECO:0000256" key="4">
    <source>
        <dbReference type="ARBA" id="ARBA00022827"/>
    </source>
</evidence>
<name>A0A0D6EJF0_SPOSA</name>
<evidence type="ECO:0000313" key="8">
    <source>
        <dbReference type="EMBL" id="CEQ40109.1"/>
    </source>
</evidence>
<sequence length="524" mass="55556">MLYLSRPPAMVPSSFAATATAALALLSIASSSSASPLLWERNNGLASCLRSDGIRTVTTYSAAYSQDSAAYNQRIQPKPAALVYPSTPSQISSALLCAAKTNTSVSARGGGHSYASYGLGGADGALVIDLSGFQNVTVSEEGVASIGAGQRLGDVALALNEQGWALSHGTCPFVGIGGHASYGGFGFAARMWGLTLDAVAAYDVVLANGTILTNVTRASSEDLFWALNGAAPSYAIITTYHFTALHAPATAVIFSYSYSNSPSVVTAATAFNSFASFGNESAPANLGLQATIGADSLTINGVWYGPRAEFDGVIEPLTNELPPGYSSSVETYSWIESLEQLANGEALNTTGHTEGRDDFYTMSLMTPSTVPISIDVLERYFNYLVTSNTTTNWFVQADLYGGSNSQINAVSLSDSSFGHRDKLLTFQMYASSPTYGQPYPEDGVSFVQGMYDTIVDGMTSIGAWSNKSTDPNGYAAYINYVDPLLTPSEVRNLYWGAQYPRLQTVKEEYDPNQVLRNPQSIVPA</sequence>
<keyword evidence="3" id="KW-0285">Flavoprotein</keyword>
<dbReference type="Proteomes" id="UP000243876">
    <property type="component" value="Unassembled WGS sequence"/>
</dbReference>
<dbReference type="GO" id="GO:0016491">
    <property type="term" value="F:oxidoreductase activity"/>
    <property type="evidence" value="ECO:0007669"/>
    <property type="project" value="UniProtKB-KW"/>
</dbReference>
<keyword evidence="6" id="KW-0732">Signal</keyword>
<evidence type="ECO:0000313" key="9">
    <source>
        <dbReference type="Proteomes" id="UP000243876"/>
    </source>
</evidence>
<dbReference type="SUPFAM" id="SSF56176">
    <property type="entry name" value="FAD-binding/transporter-associated domain-like"/>
    <property type="match status" value="1"/>
</dbReference>
<keyword evidence="5" id="KW-0560">Oxidoreductase</keyword>
<feature type="domain" description="FAD-binding PCMH-type" evidence="7">
    <location>
        <begin position="75"/>
        <end position="247"/>
    </location>
</feature>
<dbReference type="InterPro" id="IPR012951">
    <property type="entry name" value="BBE"/>
</dbReference>
<dbReference type="Pfam" id="PF01565">
    <property type="entry name" value="FAD_binding_4"/>
    <property type="match status" value="1"/>
</dbReference>
<accession>A0A0D6EJF0</accession>
<comment type="cofactor">
    <cofactor evidence="1">
        <name>FAD</name>
        <dbReference type="ChEBI" id="CHEBI:57692"/>
    </cofactor>
</comment>
<dbReference type="OrthoDB" id="407275at2759"/>
<dbReference type="InterPro" id="IPR016169">
    <property type="entry name" value="FAD-bd_PCMH_sub2"/>
</dbReference>
<dbReference type="GO" id="GO:0071949">
    <property type="term" value="F:FAD binding"/>
    <property type="evidence" value="ECO:0007669"/>
    <property type="project" value="InterPro"/>
</dbReference>
<dbReference type="Gene3D" id="3.30.465.10">
    <property type="match status" value="1"/>
</dbReference>
<dbReference type="InterPro" id="IPR016166">
    <property type="entry name" value="FAD-bd_PCMH"/>
</dbReference>
<dbReference type="AlphaFoldDB" id="A0A0D6EJF0"/>
<keyword evidence="9" id="KW-1185">Reference proteome</keyword>
<proteinExistence type="inferred from homology"/>
<dbReference type="InterPro" id="IPR006094">
    <property type="entry name" value="Oxid_FAD_bind_N"/>
</dbReference>
<dbReference type="Pfam" id="PF08031">
    <property type="entry name" value="BBE"/>
    <property type="match status" value="1"/>
</dbReference>
<gene>
    <name evidence="8" type="primary">SPOSA6832_01688</name>
</gene>
<keyword evidence="4" id="KW-0274">FAD</keyword>
<comment type="similarity">
    <text evidence="2">Belongs to the oxygen-dependent FAD-linked oxidoreductase family.</text>
</comment>
<dbReference type="InterPro" id="IPR050416">
    <property type="entry name" value="FAD-linked_Oxidoreductase"/>
</dbReference>
<feature type="chain" id="PRO_5002303355" evidence="6">
    <location>
        <begin position="35"/>
        <end position="524"/>
    </location>
</feature>
<dbReference type="InterPro" id="IPR036318">
    <property type="entry name" value="FAD-bd_PCMH-like_sf"/>
</dbReference>
<dbReference type="PROSITE" id="PS51387">
    <property type="entry name" value="FAD_PCMH"/>
    <property type="match status" value="1"/>
</dbReference>
<evidence type="ECO:0000256" key="5">
    <source>
        <dbReference type="ARBA" id="ARBA00023002"/>
    </source>
</evidence>
<evidence type="ECO:0000259" key="7">
    <source>
        <dbReference type="PROSITE" id="PS51387"/>
    </source>
</evidence>